<evidence type="ECO:0000256" key="5">
    <source>
        <dbReference type="ARBA" id="ARBA00022692"/>
    </source>
</evidence>
<keyword evidence="4" id="KW-1003">Cell membrane</keyword>
<dbReference type="PANTHER" id="PTHR34584:SF1">
    <property type="entry name" value="NA(+)_H(+) ANTIPORTER SUBUNIT E1"/>
    <property type="match status" value="1"/>
</dbReference>
<keyword evidence="5 8" id="KW-0812">Transmembrane</keyword>
<dbReference type="RefSeq" id="WP_120189793.1">
    <property type="nucleotide sequence ID" value="NZ_MCHY01000008.1"/>
</dbReference>
<keyword evidence="7 8" id="KW-0472">Membrane</keyword>
<accession>A0A419SKH8</accession>
<dbReference type="EMBL" id="MCHY01000008">
    <property type="protein sequence ID" value="RKD24497.1"/>
    <property type="molecule type" value="Genomic_DNA"/>
</dbReference>
<evidence type="ECO:0000256" key="3">
    <source>
        <dbReference type="ARBA" id="ARBA00022449"/>
    </source>
</evidence>
<keyword evidence="3" id="KW-0813">Transport</keyword>
<evidence type="ECO:0000256" key="6">
    <source>
        <dbReference type="ARBA" id="ARBA00022989"/>
    </source>
</evidence>
<dbReference type="GO" id="GO:0008324">
    <property type="term" value="F:monoatomic cation transmembrane transporter activity"/>
    <property type="evidence" value="ECO:0007669"/>
    <property type="project" value="InterPro"/>
</dbReference>
<reference evidence="9 10" key="1">
    <citation type="submission" date="2016-08" db="EMBL/GenBank/DDBJ databases">
        <title>Novel Firmicute Genomes.</title>
        <authorList>
            <person name="Poppleton D.I."/>
            <person name="Gribaldo S."/>
        </authorList>
    </citation>
    <scope>NUCLEOTIDE SEQUENCE [LARGE SCALE GENOMIC DNA]</scope>
    <source>
        <strain evidence="9 10">RAOx-1</strain>
    </source>
</reference>
<sequence>MALQILLNFSLAFVWMFLNDDWSPTAMIIGFLLGLGMMYIFRRFFKGGFYFRKVIAVMKLLLIFMRELVLSTWSVIKVVLSPKMDLRPGIFALPTQLKSDVEITLLASLITLTPGTLTLKVSDDGQTLYIHAMDLSDRDEAIAQIQNTFEKAIMEVTR</sequence>
<evidence type="ECO:0000313" key="10">
    <source>
        <dbReference type="Proteomes" id="UP000284219"/>
    </source>
</evidence>
<gene>
    <name evidence="9" type="ORF">BEP19_08925</name>
</gene>
<dbReference type="AlphaFoldDB" id="A0A419SKH8"/>
<evidence type="ECO:0000256" key="4">
    <source>
        <dbReference type="ARBA" id="ARBA00022475"/>
    </source>
</evidence>
<keyword evidence="6 8" id="KW-1133">Transmembrane helix</keyword>
<dbReference type="OrthoDB" id="9800498at2"/>
<dbReference type="PANTHER" id="PTHR34584">
    <property type="entry name" value="NA(+)/H(+) ANTIPORTER SUBUNIT E1"/>
    <property type="match status" value="1"/>
</dbReference>
<dbReference type="PIRSF" id="PIRSF019239">
    <property type="entry name" value="MrpE"/>
    <property type="match status" value="1"/>
</dbReference>
<feature type="transmembrane region" description="Helical" evidence="8">
    <location>
        <begin position="54"/>
        <end position="76"/>
    </location>
</feature>
<evidence type="ECO:0000256" key="8">
    <source>
        <dbReference type="SAM" id="Phobius"/>
    </source>
</evidence>
<proteinExistence type="inferred from homology"/>
<dbReference type="Pfam" id="PF01899">
    <property type="entry name" value="MNHE"/>
    <property type="match status" value="1"/>
</dbReference>
<dbReference type="GO" id="GO:0005886">
    <property type="term" value="C:plasma membrane"/>
    <property type="evidence" value="ECO:0007669"/>
    <property type="project" value="UniProtKB-SubCell"/>
</dbReference>
<evidence type="ECO:0000256" key="1">
    <source>
        <dbReference type="ARBA" id="ARBA00004651"/>
    </source>
</evidence>
<dbReference type="InterPro" id="IPR002758">
    <property type="entry name" value="Cation_antiport_E"/>
</dbReference>
<evidence type="ECO:0000256" key="2">
    <source>
        <dbReference type="ARBA" id="ARBA00006228"/>
    </source>
</evidence>
<comment type="similarity">
    <text evidence="2">Belongs to the CPA3 antiporters (TC 2.A.63) subunit E family.</text>
</comment>
<keyword evidence="10" id="KW-1185">Reference proteome</keyword>
<name>A0A419SKH8_9BACL</name>
<keyword evidence="3" id="KW-0050">Antiport</keyword>
<dbReference type="GO" id="GO:0015297">
    <property type="term" value="F:antiporter activity"/>
    <property type="evidence" value="ECO:0007669"/>
    <property type="project" value="UniProtKB-KW"/>
</dbReference>
<protein>
    <submittedName>
        <fullName evidence="9">Cation:proton antiporter</fullName>
    </submittedName>
</protein>
<organism evidence="9 10">
    <name type="scientific">Ammoniphilus oxalaticus</name>
    <dbReference type="NCBI Taxonomy" id="66863"/>
    <lineage>
        <taxon>Bacteria</taxon>
        <taxon>Bacillati</taxon>
        <taxon>Bacillota</taxon>
        <taxon>Bacilli</taxon>
        <taxon>Bacillales</taxon>
        <taxon>Paenibacillaceae</taxon>
        <taxon>Aneurinibacillus group</taxon>
        <taxon>Ammoniphilus</taxon>
    </lineage>
</organism>
<evidence type="ECO:0000313" key="9">
    <source>
        <dbReference type="EMBL" id="RKD24497.1"/>
    </source>
</evidence>
<comment type="subcellular location">
    <subcellularLocation>
        <location evidence="1">Cell membrane</location>
        <topology evidence="1">Multi-pass membrane protein</topology>
    </subcellularLocation>
</comment>
<feature type="transmembrane region" description="Helical" evidence="8">
    <location>
        <begin position="22"/>
        <end position="42"/>
    </location>
</feature>
<dbReference type="NCBIfam" id="NF009292">
    <property type="entry name" value="PRK12651.1-3"/>
    <property type="match status" value="1"/>
</dbReference>
<dbReference type="Proteomes" id="UP000284219">
    <property type="component" value="Unassembled WGS sequence"/>
</dbReference>
<evidence type="ECO:0000256" key="7">
    <source>
        <dbReference type="ARBA" id="ARBA00023136"/>
    </source>
</evidence>
<comment type="caution">
    <text evidence="9">The sequence shown here is derived from an EMBL/GenBank/DDBJ whole genome shotgun (WGS) entry which is preliminary data.</text>
</comment>